<dbReference type="InterPro" id="IPR018490">
    <property type="entry name" value="cNMP-bd_dom_sf"/>
</dbReference>
<dbReference type="Gene3D" id="2.60.120.10">
    <property type="entry name" value="Jelly Rolls"/>
    <property type="match status" value="1"/>
</dbReference>
<dbReference type="SMART" id="SM00100">
    <property type="entry name" value="cNMP"/>
    <property type="match status" value="1"/>
</dbReference>
<protein>
    <recommendedName>
        <fullName evidence="1">Cyclic nucleotide-binding domain-containing protein</fullName>
    </recommendedName>
</protein>
<feature type="domain" description="Cyclic nucleotide-binding" evidence="1">
    <location>
        <begin position="88"/>
        <end position="204"/>
    </location>
</feature>
<accession>A0A7S1PHX9</accession>
<evidence type="ECO:0000259" key="1">
    <source>
        <dbReference type="PROSITE" id="PS50042"/>
    </source>
</evidence>
<dbReference type="EMBL" id="HBGD01006777">
    <property type="protein sequence ID" value="CAD9082412.1"/>
    <property type="molecule type" value="Transcribed_RNA"/>
</dbReference>
<reference evidence="2" key="1">
    <citation type="submission" date="2021-01" db="EMBL/GenBank/DDBJ databases">
        <authorList>
            <person name="Corre E."/>
            <person name="Pelletier E."/>
            <person name="Niang G."/>
            <person name="Scheremetjew M."/>
            <person name="Finn R."/>
            <person name="Kale V."/>
            <person name="Holt S."/>
            <person name="Cochrane G."/>
            <person name="Meng A."/>
            <person name="Brown T."/>
            <person name="Cohen L."/>
        </authorList>
    </citation>
    <scope>NUCLEOTIDE SEQUENCE</scope>
    <source>
        <strain evidence="2">WS</strain>
    </source>
</reference>
<dbReference type="SUPFAM" id="SSF51206">
    <property type="entry name" value="cAMP-binding domain-like"/>
    <property type="match status" value="1"/>
</dbReference>
<dbReference type="AlphaFoldDB" id="A0A7S1PHX9"/>
<name>A0A7S1PHX9_9EUKA</name>
<dbReference type="InterPro" id="IPR014710">
    <property type="entry name" value="RmlC-like_jellyroll"/>
</dbReference>
<dbReference type="PROSITE" id="PS50042">
    <property type="entry name" value="CNMP_BINDING_3"/>
    <property type="match status" value="1"/>
</dbReference>
<dbReference type="Pfam" id="PF00027">
    <property type="entry name" value="cNMP_binding"/>
    <property type="match status" value="1"/>
</dbReference>
<dbReference type="CDD" id="cd00038">
    <property type="entry name" value="CAP_ED"/>
    <property type="match status" value="1"/>
</dbReference>
<gene>
    <name evidence="2" type="ORF">PCOS0759_LOCUS5652</name>
</gene>
<organism evidence="2">
    <name type="scientific">Percolomonas cosmopolitus</name>
    <dbReference type="NCBI Taxonomy" id="63605"/>
    <lineage>
        <taxon>Eukaryota</taxon>
        <taxon>Discoba</taxon>
        <taxon>Heterolobosea</taxon>
        <taxon>Tetramitia</taxon>
        <taxon>Eutetramitia</taxon>
        <taxon>Percolomonadidae</taxon>
        <taxon>Percolomonas</taxon>
    </lineage>
</organism>
<dbReference type="PANTHER" id="PTHR23011">
    <property type="entry name" value="CYCLIC NUCLEOTIDE-BINDING DOMAIN CONTAINING PROTEIN"/>
    <property type="match status" value="1"/>
</dbReference>
<dbReference type="InterPro" id="IPR000595">
    <property type="entry name" value="cNMP-bd_dom"/>
</dbReference>
<proteinExistence type="predicted"/>
<evidence type="ECO:0000313" key="2">
    <source>
        <dbReference type="EMBL" id="CAD9082412.1"/>
    </source>
</evidence>
<dbReference type="PANTHER" id="PTHR23011:SF28">
    <property type="entry name" value="CYCLIC NUCLEOTIDE-BINDING DOMAIN CONTAINING PROTEIN"/>
    <property type="match status" value="1"/>
</dbReference>
<sequence length="216" mass="25106">MPIMQYYATKPSESEVARKAYYKRRRPCLRGLRRVDLRKSEETSYSEGEGDVTSCSLSLLHTQPPRHITDRAHVEQICDRMKDNQLSLLRTFPVHILHKLISLCVVKEFRKEDIIVTQGDTARKNCYILLRGHIRVTKRQRLPVFQDTQRKTHLAPFDTFGELALYDPWAPSEATCIAEDDVECLVLSPIAFESTIRKERDRKRAQDIPLQLQNAI</sequence>